<organism evidence="2 3">
    <name type="scientific">Selenomonas artemidis F0399</name>
    <dbReference type="NCBI Taxonomy" id="749551"/>
    <lineage>
        <taxon>Bacteria</taxon>
        <taxon>Bacillati</taxon>
        <taxon>Bacillota</taxon>
        <taxon>Negativicutes</taxon>
        <taxon>Selenomonadales</taxon>
        <taxon>Selenomonadaceae</taxon>
        <taxon>Selenomonas</taxon>
    </lineage>
</organism>
<evidence type="ECO:0000256" key="1">
    <source>
        <dbReference type="SAM" id="MobiDB-lite"/>
    </source>
</evidence>
<feature type="compositionally biased region" description="Polar residues" evidence="1">
    <location>
        <begin position="232"/>
        <end position="243"/>
    </location>
</feature>
<dbReference type="EMBL" id="AECV01000001">
    <property type="protein sequence ID" value="EFW30660.1"/>
    <property type="molecule type" value="Genomic_DNA"/>
</dbReference>
<feature type="compositionally biased region" description="Polar residues" evidence="1">
    <location>
        <begin position="251"/>
        <end position="279"/>
    </location>
</feature>
<evidence type="ECO:0000313" key="3">
    <source>
        <dbReference type="Proteomes" id="UP000004633"/>
    </source>
</evidence>
<feature type="compositionally biased region" description="Low complexity" evidence="1">
    <location>
        <begin position="1"/>
        <end position="19"/>
    </location>
</feature>
<feature type="compositionally biased region" description="Low complexity" evidence="1">
    <location>
        <begin position="425"/>
        <end position="446"/>
    </location>
</feature>
<name>E7MZZ6_9FIRM</name>
<accession>E7MZZ6</accession>
<feature type="compositionally biased region" description="Polar residues" evidence="1">
    <location>
        <begin position="377"/>
        <end position="415"/>
    </location>
</feature>
<sequence>MPMEANAAAVSAVMPAAPSRISDGRPVQGVQERGGGDSSAAFSQRTNVSIETAIDTLADVLTKISGRQQSSVEQMPQELKAVIQNIIRQSFSLETTLAQGLGSTAASQRFSTDQLTTLSRMLNQLGNLAEEGAAPQVGDDLAALLTKLKSLIARETGGTFEPVMLTKAAFQLLDTGNAQLLPKELRAFLENLNMQSAQGGNIQSGGTQASTETSLGFLSRLVQSLMPREPMGTNTAAPQNGNAQLPGGTPAQANTVPTPASQGTNPVTVPANAASQAEQGAQHAPQVQTGSGSTQGTAAGQTTPETPSQSVVGQEAAAQGTVRTEPQQGARQASSQAAQPQGMAENGSPVQQSTAARRAAQVPTDSARPGMQDGRPQASTQNAAPAAQMGQQGTQGSPQTAETARQMPKDNTSPAGTPAPETNGRQDAATTQQRTAQRTQSTAQTTGGQGNAGTQVQPLENTPQTMQTMRAAAQALLYQNENLSQREVQLLQNFVNSRNSTLSDADAKQLQQLIEIVQQNVPGTVRQAATEQRMPDLPRLWAFMQTADIVTTRKMNAEQYKRAGRNVAALALSMRGALEGENAAPQPGQRSMNFVMPLFMGEAEYPAYIHVYDESHEDEGSEQIKKETWLRICVLTDHIGTVELINRIYEETHVDMRLYFSDPDAAWEFRSHLDDIRASAEDTPIVIEGIQIGAIGERRFFTN</sequence>
<evidence type="ECO:0000313" key="2">
    <source>
        <dbReference type="EMBL" id="EFW30660.1"/>
    </source>
</evidence>
<feature type="region of interest" description="Disordered" evidence="1">
    <location>
        <begin position="1"/>
        <end position="44"/>
    </location>
</feature>
<reference evidence="2 3" key="1">
    <citation type="submission" date="2010-08" db="EMBL/GenBank/DDBJ databases">
        <authorList>
            <person name="Weinstock G."/>
            <person name="Sodergren E."/>
            <person name="Clifton S."/>
            <person name="Fulton L."/>
            <person name="Fulton B."/>
            <person name="Courtney L."/>
            <person name="Fronick C."/>
            <person name="Harrison M."/>
            <person name="Strong C."/>
            <person name="Farmer C."/>
            <person name="Delahaunty K."/>
            <person name="Markovic C."/>
            <person name="Hall O."/>
            <person name="Minx P."/>
            <person name="Tomlinson C."/>
            <person name="Mitreva M."/>
            <person name="Hou S."/>
            <person name="Chen J."/>
            <person name="Wollam A."/>
            <person name="Pepin K.H."/>
            <person name="Johnson M."/>
            <person name="Bhonagiri V."/>
            <person name="Zhang X."/>
            <person name="Suruliraj S."/>
            <person name="Warren W."/>
            <person name="Chinwalla A."/>
            <person name="Mardis E.R."/>
            <person name="Wilson R.K."/>
        </authorList>
    </citation>
    <scope>NUCLEOTIDE SEQUENCE [LARGE SCALE GENOMIC DNA]</scope>
    <source>
        <strain evidence="2 3">F0399</strain>
    </source>
</reference>
<dbReference type="HOGENOM" id="CLU_012193_0_0_9"/>
<dbReference type="AlphaFoldDB" id="E7MZZ6"/>
<feature type="compositionally biased region" description="Low complexity" evidence="1">
    <location>
        <begin position="326"/>
        <end position="342"/>
    </location>
</feature>
<protein>
    <submittedName>
        <fullName evidence="2">Uncharacterized protein</fullName>
    </submittedName>
</protein>
<comment type="caution">
    <text evidence="2">The sequence shown here is derived from an EMBL/GenBank/DDBJ whole genome shotgun (WGS) entry which is preliminary data.</text>
</comment>
<gene>
    <name evidence="2" type="ORF">HMPREF9555_00289</name>
</gene>
<dbReference type="RefSeq" id="WP_009348948.1">
    <property type="nucleotide sequence ID" value="NZ_GL638127.1"/>
</dbReference>
<proteinExistence type="predicted"/>
<keyword evidence="3" id="KW-1185">Reference proteome</keyword>
<dbReference type="STRING" id="749551.HMPREF9555_00289"/>
<feature type="compositionally biased region" description="Low complexity" evidence="1">
    <location>
        <begin position="288"/>
        <end position="303"/>
    </location>
</feature>
<feature type="region of interest" description="Disordered" evidence="1">
    <location>
        <begin position="229"/>
        <end position="458"/>
    </location>
</feature>
<dbReference type="Proteomes" id="UP000004633">
    <property type="component" value="Unassembled WGS sequence"/>
</dbReference>